<dbReference type="KEGG" id="smaa:IT774_12920"/>
<dbReference type="RefSeq" id="WP_195810125.1">
    <property type="nucleotide sequence ID" value="NZ_CP064795.1"/>
</dbReference>
<organism evidence="1 2">
    <name type="scientific">Salinimonas marina</name>
    <dbReference type="NCBI Taxonomy" id="2785918"/>
    <lineage>
        <taxon>Bacteria</taxon>
        <taxon>Pseudomonadati</taxon>
        <taxon>Pseudomonadota</taxon>
        <taxon>Gammaproteobacteria</taxon>
        <taxon>Alteromonadales</taxon>
        <taxon>Alteromonadaceae</taxon>
        <taxon>Alteromonas/Salinimonas group</taxon>
        <taxon>Salinimonas</taxon>
    </lineage>
</organism>
<gene>
    <name evidence="1" type="ORF">IT774_12920</name>
</gene>
<reference evidence="1 2" key="1">
    <citation type="submission" date="2020-11" db="EMBL/GenBank/DDBJ databases">
        <title>Complete genome sequence for Salinimonas sp. strain G2-b.</title>
        <authorList>
            <person name="Park S.-J."/>
        </authorList>
    </citation>
    <scope>NUCLEOTIDE SEQUENCE [LARGE SCALE GENOMIC DNA]</scope>
    <source>
        <strain evidence="1 2">G2-b</strain>
    </source>
</reference>
<proteinExistence type="predicted"/>
<protein>
    <submittedName>
        <fullName evidence="1">Uncharacterized protein</fullName>
    </submittedName>
</protein>
<evidence type="ECO:0000313" key="2">
    <source>
        <dbReference type="Proteomes" id="UP000595095"/>
    </source>
</evidence>
<evidence type="ECO:0000313" key="1">
    <source>
        <dbReference type="EMBL" id="QPG05034.1"/>
    </source>
</evidence>
<accession>A0A7S9DW26</accession>
<sequence length="99" mass="10791">MADIPLVHTNYAAAMQGDAIIAPGVKVEHGAEIELDDQRWRVGPGYHSAAEQFCHEITQTRLTASAQHTGTRSLLCKSNGQWRRYSTVLQPQSSSATGL</sequence>
<dbReference type="EMBL" id="CP064795">
    <property type="protein sequence ID" value="QPG05034.1"/>
    <property type="molecule type" value="Genomic_DNA"/>
</dbReference>
<keyword evidence="2" id="KW-1185">Reference proteome</keyword>
<dbReference type="Proteomes" id="UP000595095">
    <property type="component" value="Chromosome"/>
</dbReference>
<dbReference type="AlphaFoldDB" id="A0A7S9DW26"/>
<name>A0A7S9DW26_9ALTE</name>